<evidence type="ECO:0000256" key="9">
    <source>
        <dbReference type="RuleBase" id="RU000688"/>
    </source>
</evidence>
<dbReference type="Proteomes" id="UP000192578">
    <property type="component" value="Unassembled WGS sequence"/>
</dbReference>
<keyword evidence="6 10" id="KW-0472">Membrane</keyword>
<keyword evidence="7 9" id="KW-0675">Receptor</keyword>
<dbReference type="PANTHER" id="PTHR24248">
    <property type="entry name" value="ADRENERGIC RECEPTOR-RELATED G-PROTEIN COUPLED RECEPTOR"/>
    <property type="match status" value="1"/>
</dbReference>
<keyword evidence="5 9" id="KW-0297">G-protein coupled receptor</keyword>
<feature type="transmembrane region" description="Helical" evidence="10">
    <location>
        <begin position="100"/>
        <end position="130"/>
    </location>
</feature>
<dbReference type="PANTHER" id="PTHR24248:SF163">
    <property type="entry name" value="HISTAMINE H2 RECEPTOR-LIKE"/>
    <property type="match status" value="1"/>
</dbReference>
<dbReference type="GO" id="GO:0043410">
    <property type="term" value="P:positive regulation of MAPK cascade"/>
    <property type="evidence" value="ECO:0007669"/>
    <property type="project" value="TreeGrafter"/>
</dbReference>
<evidence type="ECO:0000259" key="11">
    <source>
        <dbReference type="PROSITE" id="PS50262"/>
    </source>
</evidence>
<feature type="transmembrane region" description="Helical" evidence="10">
    <location>
        <begin position="268"/>
        <end position="287"/>
    </location>
</feature>
<dbReference type="Pfam" id="PF00001">
    <property type="entry name" value="7tm_1"/>
    <property type="match status" value="1"/>
</dbReference>
<reference evidence="13" key="1">
    <citation type="submission" date="2017-01" db="EMBL/GenBank/DDBJ databases">
        <title>Comparative genomics of anhydrobiosis in the tardigrade Hypsibius dujardini.</title>
        <authorList>
            <person name="Yoshida Y."/>
            <person name="Koutsovoulos G."/>
            <person name="Laetsch D."/>
            <person name="Stevens L."/>
            <person name="Kumar S."/>
            <person name="Horikawa D."/>
            <person name="Ishino K."/>
            <person name="Komine S."/>
            <person name="Tomita M."/>
            <person name="Blaxter M."/>
            <person name="Arakawa K."/>
        </authorList>
    </citation>
    <scope>NUCLEOTIDE SEQUENCE [LARGE SCALE GENOMIC DNA]</scope>
    <source>
        <strain evidence="13">Z151</strain>
    </source>
</reference>
<dbReference type="InterPro" id="IPR000276">
    <property type="entry name" value="GPCR_Rhodpsn"/>
</dbReference>
<evidence type="ECO:0000256" key="10">
    <source>
        <dbReference type="SAM" id="Phobius"/>
    </source>
</evidence>
<evidence type="ECO:0000256" key="4">
    <source>
        <dbReference type="ARBA" id="ARBA00022989"/>
    </source>
</evidence>
<evidence type="ECO:0000256" key="1">
    <source>
        <dbReference type="ARBA" id="ARBA00004651"/>
    </source>
</evidence>
<evidence type="ECO:0000313" key="12">
    <source>
        <dbReference type="EMBL" id="OQV12765.1"/>
    </source>
</evidence>
<gene>
    <name evidence="12" type="ORF">BV898_12994</name>
</gene>
<dbReference type="GO" id="GO:0005886">
    <property type="term" value="C:plasma membrane"/>
    <property type="evidence" value="ECO:0007669"/>
    <property type="project" value="UniProtKB-SubCell"/>
</dbReference>
<dbReference type="PROSITE" id="PS00237">
    <property type="entry name" value="G_PROTEIN_RECEP_F1_1"/>
    <property type="match status" value="1"/>
</dbReference>
<dbReference type="PROSITE" id="PS50262">
    <property type="entry name" value="G_PROTEIN_RECEP_F1_2"/>
    <property type="match status" value="1"/>
</dbReference>
<dbReference type="SUPFAM" id="SSF81321">
    <property type="entry name" value="Family A G protein-coupled receptor-like"/>
    <property type="match status" value="1"/>
</dbReference>
<dbReference type="InterPro" id="IPR017452">
    <property type="entry name" value="GPCR_Rhodpsn_7TM"/>
</dbReference>
<accession>A0A1W0WC25</accession>
<comment type="similarity">
    <text evidence="9">Belongs to the G-protein coupled receptor 1 family.</text>
</comment>
<feature type="transmembrane region" description="Helical" evidence="10">
    <location>
        <begin position="71"/>
        <end position="88"/>
    </location>
</feature>
<sequence length="380" mass="42516">MESLMNLNATDVESFSIDQLERSGNSTPDILVGILLGIPTLTIVVGTIAGNLLVCVAIAHNRQLRKNITNSFCASLAASDLLLGLLVLPVSFGRLVTHSWILGTVLCNLFITLDVFFSTASILNLFIVSIDRYYAITRPLLYRSIITKRTAIAMLTVVWILSALIAFVPIYSGWNTADGRVQNVGNDTCVFAVESVPYSLTIGVGTFYIPLFILYLMYAKILRISYGHVKAIRAQTCRSTKEWMATAGGGQPQRTSSHSHNILRQHRATLTLFIIVGAFTLCWLPYFTCFTVNPLHALQLNPVVEEVFLWMGYSNSFVNPFVYGMTNREYRAAFRRLLCSWKRRSKLSLASYSHSQSHTRSDHEHTVMMPNAHETDLICM</sequence>
<protein>
    <submittedName>
        <fullName evidence="12">Histamine H2 receptor</fullName>
    </submittedName>
</protein>
<comment type="subcellular location">
    <subcellularLocation>
        <location evidence="1">Cell membrane</location>
        <topology evidence="1">Multi-pass membrane protein</topology>
    </subcellularLocation>
</comment>
<evidence type="ECO:0000256" key="3">
    <source>
        <dbReference type="ARBA" id="ARBA00022692"/>
    </source>
</evidence>
<proteinExistence type="inferred from homology"/>
<evidence type="ECO:0000256" key="7">
    <source>
        <dbReference type="ARBA" id="ARBA00023170"/>
    </source>
</evidence>
<feature type="domain" description="G-protein coupled receptors family 1 profile" evidence="11">
    <location>
        <begin position="50"/>
        <end position="323"/>
    </location>
</feature>
<organism evidence="12 13">
    <name type="scientific">Hypsibius exemplaris</name>
    <name type="common">Freshwater tardigrade</name>
    <dbReference type="NCBI Taxonomy" id="2072580"/>
    <lineage>
        <taxon>Eukaryota</taxon>
        <taxon>Metazoa</taxon>
        <taxon>Ecdysozoa</taxon>
        <taxon>Tardigrada</taxon>
        <taxon>Eutardigrada</taxon>
        <taxon>Parachela</taxon>
        <taxon>Hypsibioidea</taxon>
        <taxon>Hypsibiidae</taxon>
        <taxon>Hypsibius</taxon>
    </lineage>
</organism>
<keyword evidence="4 10" id="KW-1133">Transmembrane helix</keyword>
<keyword evidence="3 9" id="KW-0812">Transmembrane</keyword>
<keyword evidence="2" id="KW-1003">Cell membrane</keyword>
<evidence type="ECO:0000256" key="5">
    <source>
        <dbReference type="ARBA" id="ARBA00023040"/>
    </source>
</evidence>
<feature type="transmembrane region" description="Helical" evidence="10">
    <location>
        <begin position="198"/>
        <end position="218"/>
    </location>
</feature>
<dbReference type="GO" id="GO:0071880">
    <property type="term" value="P:adenylate cyclase-activating adrenergic receptor signaling pathway"/>
    <property type="evidence" value="ECO:0007669"/>
    <property type="project" value="TreeGrafter"/>
</dbReference>
<feature type="transmembrane region" description="Helical" evidence="10">
    <location>
        <begin position="30"/>
        <end position="59"/>
    </location>
</feature>
<name>A0A1W0WC25_HYPEX</name>
<evidence type="ECO:0000256" key="2">
    <source>
        <dbReference type="ARBA" id="ARBA00022475"/>
    </source>
</evidence>
<dbReference type="PRINTS" id="PR00237">
    <property type="entry name" value="GPCRRHODOPSN"/>
</dbReference>
<evidence type="ECO:0000313" key="13">
    <source>
        <dbReference type="Proteomes" id="UP000192578"/>
    </source>
</evidence>
<dbReference type="GO" id="GO:0004930">
    <property type="term" value="F:G protein-coupled receptor activity"/>
    <property type="evidence" value="ECO:0007669"/>
    <property type="project" value="UniProtKB-KW"/>
</dbReference>
<evidence type="ECO:0000256" key="6">
    <source>
        <dbReference type="ARBA" id="ARBA00023136"/>
    </source>
</evidence>
<dbReference type="OrthoDB" id="5951059at2759"/>
<evidence type="ECO:0000256" key="8">
    <source>
        <dbReference type="ARBA" id="ARBA00023224"/>
    </source>
</evidence>
<dbReference type="Gene3D" id="1.20.1070.10">
    <property type="entry name" value="Rhodopsin 7-helix transmembrane proteins"/>
    <property type="match status" value="1"/>
</dbReference>
<dbReference type="EMBL" id="MTYJ01000137">
    <property type="protein sequence ID" value="OQV12765.1"/>
    <property type="molecule type" value="Genomic_DNA"/>
</dbReference>
<comment type="caution">
    <text evidence="12">The sequence shown here is derived from an EMBL/GenBank/DDBJ whole genome shotgun (WGS) entry which is preliminary data.</text>
</comment>
<keyword evidence="8 9" id="KW-0807">Transducer</keyword>
<dbReference type="SMART" id="SM01381">
    <property type="entry name" value="7TM_GPCR_Srsx"/>
    <property type="match status" value="1"/>
</dbReference>
<feature type="transmembrane region" description="Helical" evidence="10">
    <location>
        <begin position="151"/>
        <end position="171"/>
    </location>
</feature>
<feature type="transmembrane region" description="Helical" evidence="10">
    <location>
        <begin position="307"/>
        <end position="326"/>
    </location>
</feature>
<dbReference type="AlphaFoldDB" id="A0A1W0WC25"/>
<keyword evidence="13" id="KW-1185">Reference proteome</keyword>